<dbReference type="PANTHER" id="PTHR43669:SF3">
    <property type="entry name" value="ALCOHOL DEHYDROGENASE, PUTATIVE (AFU_ORTHOLOGUE AFUA_3G03445)-RELATED"/>
    <property type="match status" value="1"/>
</dbReference>
<sequence length="72" mass="7780">MSKLNNKIALITGASEGIGLAIAQQFIIEGIEHIFITGRRQQTLDEAIRKIGSTNVTAIQADVSNLAHLDHL</sequence>
<dbReference type="PANTHER" id="PTHR43669">
    <property type="entry name" value="5-KETO-D-GLUCONATE 5-REDUCTASE"/>
    <property type="match status" value="1"/>
</dbReference>
<evidence type="ECO:0000256" key="1">
    <source>
        <dbReference type="ARBA" id="ARBA00006484"/>
    </source>
</evidence>
<comment type="similarity">
    <text evidence="1">Belongs to the short-chain dehydrogenases/reductases (SDR) family.</text>
</comment>
<evidence type="ECO:0000256" key="2">
    <source>
        <dbReference type="ARBA" id="ARBA00023002"/>
    </source>
</evidence>
<dbReference type="SUPFAM" id="SSF51735">
    <property type="entry name" value="NAD(P)-binding Rossmann-fold domains"/>
    <property type="match status" value="1"/>
</dbReference>
<evidence type="ECO:0000313" key="3">
    <source>
        <dbReference type="EMBL" id="CAF1596358.1"/>
    </source>
</evidence>
<keyword evidence="4" id="KW-1185">Reference proteome</keyword>
<protein>
    <submittedName>
        <fullName evidence="3">Uncharacterized protein</fullName>
    </submittedName>
</protein>
<organism evidence="3 4">
    <name type="scientific">Adineta ricciae</name>
    <name type="common">Rotifer</name>
    <dbReference type="NCBI Taxonomy" id="249248"/>
    <lineage>
        <taxon>Eukaryota</taxon>
        <taxon>Metazoa</taxon>
        <taxon>Spiralia</taxon>
        <taxon>Gnathifera</taxon>
        <taxon>Rotifera</taxon>
        <taxon>Eurotatoria</taxon>
        <taxon>Bdelloidea</taxon>
        <taxon>Adinetida</taxon>
        <taxon>Adinetidae</taxon>
        <taxon>Adineta</taxon>
    </lineage>
</organism>
<dbReference type="InterPro" id="IPR036291">
    <property type="entry name" value="NAD(P)-bd_dom_sf"/>
</dbReference>
<dbReference type="Proteomes" id="UP000663828">
    <property type="component" value="Unassembled WGS sequence"/>
</dbReference>
<keyword evidence="2" id="KW-0560">Oxidoreductase</keyword>
<dbReference type="EMBL" id="CAJNOR010006482">
    <property type="protein sequence ID" value="CAF1596358.1"/>
    <property type="molecule type" value="Genomic_DNA"/>
</dbReference>
<evidence type="ECO:0000313" key="4">
    <source>
        <dbReference type="Proteomes" id="UP000663828"/>
    </source>
</evidence>
<feature type="non-terminal residue" evidence="3">
    <location>
        <position position="72"/>
    </location>
</feature>
<dbReference type="GO" id="GO:0016491">
    <property type="term" value="F:oxidoreductase activity"/>
    <property type="evidence" value="ECO:0007669"/>
    <property type="project" value="UniProtKB-KW"/>
</dbReference>
<dbReference type="AlphaFoldDB" id="A0A816ADU8"/>
<reference evidence="3" key="1">
    <citation type="submission" date="2021-02" db="EMBL/GenBank/DDBJ databases">
        <authorList>
            <person name="Nowell W R."/>
        </authorList>
    </citation>
    <scope>NUCLEOTIDE SEQUENCE</scope>
</reference>
<name>A0A816ADU8_ADIRI</name>
<comment type="caution">
    <text evidence="3">The sequence shown here is derived from an EMBL/GenBank/DDBJ whole genome shotgun (WGS) entry which is preliminary data.</text>
</comment>
<dbReference type="InterPro" id="IPR002347">
    <property type="entry name" value="SDR_fam"/>
</dbReference>
<dbReference type="Pfam" id="PF00106">
    <property type="entry name" value="adh_short"/>
    <property type="match status" value="1"/>
</dbReference>
<accession>A0A816ADU8</accession>
<gene>
    <name evidence="3" type="ORF">XAT740_LOCUS47152</name>
</gene>
<dbReference type="Gene3D" id="3.40.50.720">
    <property type="entry name" value="NAD(P)-binding Rossmann-like Domain"/>
    <property type="match status" value="1"/>
</dbReference>
<proteinExistence type="inferred from homology"/>